<evidence type="ECO:0000313" key="2">
    <source>
        <dbReference type="EMBL" id="KAK4089231.1"/>
    </source>
</evidence>
<organism evidence="2 3">
    <name type="scientific">Purpureocillium lilacinum</name>
    <name type="common">Paecilomyces lilacinus</name>
    <dbReference type="NCBI Taxonomy" id="33203"/>
    <lineage>
        <taxon>Eukaryota</taxon>
        <taxon>Fungi</taxon>
        <taxon>Dikarya</taxon>
        <taxon>Ascomycota</taxon>
        <taxon>Pezizomycotina</taxon>
        <taxon>Sordariomycetes</taxon>
        <taxon>Hypocreomycetidae</taxon>
        <taxon>Hypocreales</taxon>
        <taxon>Ophiocordycipitaceae</taxon>
        <taxon>Purpureocillium</taxon>
    </lineage>
</organism>
<feature type="region of interest" description="Disordered" evidence="1">
    <location>
        <begin position="70"/>
        <end position="95"/>
    </location>
</feature>
<feature type="compositionally biased region" description="Polar residues" evidence="1">
    <location>
        <begin position="84"/>
        <end position="95"/>
    </location>
</feature>
<sequence length="400" mass="42955">MQVEAAIDGGTEMANSPFWSGSGCAGGRSDESGSRCCGVVYADDRANRSDDAPAATTACNNLRADARRQENPPAATCTDDKGCESSSTKPRESATTVYRPDVAECCSTKPSPCCDESCLNYLAVLECADDACIDEADDAHSRDAVASEDRRSTGRKRDACGRHRRSARVRYGATLEALGCICSALVALGRESCCKTPASPRVDRGRCSRRVSVSSSARCSEDFTRPTVTTREPSCGCCDNECPTRSSAGKSSCQETMVFPSHAHASPKKTSATTHSNVPAAGCGTSVTPDAINGPVLAQAGDLEKQAGGSEHAVLCVSGMTCTGCETKLNRSSASTLYETRSDTQEYHNERRNPENFAYYRGRHSNEWLFGGFSLRETIKNNYNKVQRKISRRHLCHAIE</sequence>
<protein>
    <submittedName>
        <fullName evidence="2">Uncharacterized protein</fullName>
    </submittedName>
</protein>
<comment type="caution">
    <text evidence="2">The sequence shown here is derived from an EMBL/GenBank/DDBJ whole genome shotgun (WGS) entry which is preliminary data.</text>
</comment>
<keyword evidence="3" id="KW-1185">Reference proteome</keyword>
<gene>
    <name evidence="2" type="ORF">Purlil1_6220</name>
</gene>
<dbReference type="Proteomes" id="UP001287286">
    <property type="component" value="Unassembled WGS sequence"/>
</dbReference>
<evidence type="ECO:0000313" key="3">
    <source>
        <dbReference type="Proteomes" id="UP001287286"/>
    </source>
</evidence>
<name>A0ABR0BYT1_PURLI</name>
<dbReference type="EMBL" id="JAWRVI010000020">
    <property type="protein sequence ID" value="KAK4089231.1"/>
    <property type="molecule type" value="Genomic_DNA"/>
</dbReference>
<reference evidence="2 3" key="1">
    <citation type="journal article" date="2024" name="Microbiol. Resour. Announc.">
        <title>Genome annotations for the ascomycete fungi Trichoderma harzianum, Trichoderma aggressivum, and Purpureocillium lilacinum.</title>
        <authorList>
            <person name="Beijen E.P.W."/>
            <person name="Ohm R.A."/>
        </authorList>
    </citation>
    <scope>NUCLEOTIDE SEQUENCE [LARGE SCALE GENOMIC DNA]</scope>
    <source>
        <strain evidence="2 3">CBS 150709</strain>
    </source>
</reference>
<evidence type="ECO:0000256" key="1">
    <source>
        <dbReference type="SAM" id="MobiDB-lite"/>
    </source>
</evidence>
<accession>A0ABR0BYT1</accession>
<proteinExistence type="predicted"/>